<name>A0A8J3EWZ2_9BACI</name>
<evidence type="ECO:0000313" key="4">
    <source>
        <dbReference type="Proteomes" id="UP000626244"/>
    </source>
</evidence>
<dbReference type="OrthoDB" id="2080803at2"/>
<organism evidence="3 4">
    <name type="scientific">Gottfriedia solisilvae</name>
    <dbReference type="NCBI Taxonomy" id="1516104"/>
    <lineage>
        <taxon>Bacteria</taxon>
        <taxon>Bacillati</taxon>
        <taxon>Bacillota</taxon>
        <taxon>Bacilli</taxon>
        <taxon>Bacillales</taxon>
        <taxon>Bacillaceae</taxon>
        <taxon>Gottfriedia</taxon>
    </lineage>
</organism>
<evidence type="ECO:0000313" key="3">
    <source>
        <dbReference type="EMBL" id="GGI12259.1"/>
    </source>
</evidence>
<keyword evidence="1" id="KW-0677">Repeat</keyword>
<accession>A0A8J3EWZ2</accession>
<keyword evidence="2" id="KW-0802">TPR repeat</keyword>
<dbReference type="Proteomes" id="UP000626244">
    <property type="component" value="Unassembled WGS sequence"/>
</dbReference>
<dbReference type="InterPro" id="IPR011990">
    <property type="entry name" value="TPR-like_helical_dom_sf"/>
</dbReference>
<proteinExistence type="predicted"/>
<dbReference type="RefSeq" id="WP_087999415.1">
    <property type="nucleotide sequence ID" value="NZ_BMHB01000001.1"/>
</dbReference>
<evidence type="ECO:0000256" key="1">
    <source>
        <dbReference type="ARBA" id="ARBA00022737"/>
    </source>
</evidence>
<evidence type="ECO:0000256" key="2">
    <source>
        <dbReference type="ARBA" id="ARBA00022803"/>
    </source>
</evidence>
<sequence>MSNIYEAVQLIENGQTEKGLEVLKNSVKNANDEEKYEAAILFQSLGLLDEAKNIIEDLVYLYDDDEELKIIYAELLLDLDLEDEALEILLTIKENNETKVQALLLMADLYQVQGLDEVAEQKLFEAKRILPNEPVVDFALGEYYFSKYDYKKAIPFYEKLMNQDIEVNGVSKELRLAESLSAEGEWEEAIPFYEKGIEQSKDFHTLLGYGITLFQAERYAACIPIFEEAIFFDPEYLVAHLWLSKAFDVEGQYQEGYDILQKALLVDETNVECLMSAAKLARKLKDLDSSKKHLQEALIYDPSLIEAVQLLVGILFEEEDFDEIIGSVELAIEHGASDPHFNWDLGKAYYGIEKYDLALNQYRLAYNDFNQEISFLKEFGDLLFEEGLIQEAKEVYLKLQDDEYLQEEVRERLDRINEIM</sequence>
<reference evidence="4" key="1">
    <citation type="journal article" date="2019" name="Int. J. Syst. Evol. Microbiol.">
        <title>The Global Catalogue of Microorganisms (GCM) 10K type strain sequencing project: providing services to taxonomists for standard genome sequencing and annotation.</title>
        <authorList>
            <consortium name="The Broad Institute Genomics Platform"/>
            <consortium name="The Broad Institute Genome Sequencing Center for Infectious Disease"/>
            <person name="Wu L."/>
            <person name="Ma J."/>
        </authorList>
    </citation>
    <scope>NUCLEOTIDE SEQUENCE [LARGE SCALE GENOMIC DNA]</scope>
    <source>
        <strain evidence="4">CGMCC 1.14993</strain>
    </source>
</reference>
<dbReference type="EMBL" id="BMHB01000001">
    <property type="protein sequence ID" value="GGI12259.1"/>
    <property type="molecule type" value="Genomic_DNA"/>
</dbReference>
<comment type="caution">
    <text evidence="3">The sequence shown here is derived from an EMBL/GenBank/DDBJ whole genome shotgun (WGS) entry which is preliminary data.</text>
</comment>
<dbReference type="PANTHER" id="PTHR45586:SF15">
    <property type="entry name" value="TPR REPEAT-CONTAINING PROTEIN YPIA"/>
    <property type="match status" value="1"/>
</dbReference>
<dbReference type="InterPro" id="IPR019734">
    <property type="entry name" value="TPR_rpt"/>
</dbReference>
<dbReference type="InterPro" id="IPR051012">
    <property type="entry name" value="CellSynth/LPSAsmb/PSIAsmb"/>
</dbReference>
<dbReference type="PANTHER" id="PTHR45586">
    <property type="entry name" value="TPR REPEAT-CONTAINING PROTEIN PA4667"/>
    <property type="match status" value="1"/>
</dbReference>
<dbReference type="AlphaFoldDB" id="A0A8J3EWZ2"/>
<gene>
    <name evidence="3" type="ORF">GCM10007380_12020</name>
</gene>
<dbReference type="Gene3D" id="1.25.40.10">
    <property type="entry name" value="Tetratricopeptide repeat domain"/>
    <property type="match status" value="2"/>
</dbReference>
<evidence type="ECO:0008006" key="5">
    <source>
        <dbReference type="Google" id="ProtNLM"/>
    </source>
</evidence>
<dbReference type="SUPFAM" id="SSF48452">
    <property type="entry name" value="TPR-like"/>
    <property type="match status" value="2"/>
</dbReference>
<protein>
    <recommendedName>
        <fullName evidence="5">Tetratricopeptide repeat protein</fullName>
    </recommendedName>
</protein>
<dbReference type="SMART" id="SM00028">
    <property type="entry name" value="TPR"/>
    <property type="match status" value="6"/>
</dbReference>
<keyword evidence="4" id="KW-1185">Reference proteome</keyword>